<gene>
    <name evidence="4" type="ORF">Z517_07833</name>
</gene>
<sequence>MVLGDFILDGKVAVITGAGSGINLEFAKLCQKNGCRVLAADIRSTPELEEWLQEVKGAECKVVYQETDVAQWDQLKALARVSEQAFGEVPDLFVAGAGIFEARGPSNFWEDLEDDRYRLLDVNVGHAIQFTRIGIRELLRHKKKGVIMIVGSLAGYTPNFTAPLYVASKHAVTGFTRSMADLDEIADIKVVACAPGMVYTRIWTDAPRAMQEYGITKDVCALPDEIALGMKSLVESSQWPAGTVLEVVKGQQWRNVPAFNAEPPAGAGTKPEQNDVERRILALLEKEKLE</sequence>
<name>A0A0D2GHK0_9EURO</name>
<accession>A0A0D2GHK0</accession>
<keyword evidence="5" id="KW-1185">Reference proteome</keyword>
<keyword evidence="2" id="KW-0521">NADP</keyword>
<dbReference type="GO" id="GO:0016616">
    <property type="term" value="F:oxidoreductase activity, acting on the CH-OH group of donors, NAD or NADP as acceptor"/>
    <property type="evidence" value="ECO:0007669"/>
    <property type="project" value="TreeGrafter"/>
</dbReference>
<evidence type="ECO:0000256" key="3">
    <source>
        <dbReference type="ARBA" id="ARBA00023002"/>
    </source>
</evidence>
<dbReference type="PROSITE" id="PS00061">
    <property type="entry name" value="ADH_SHORT"/>
    <property type="match status" value="1"/>
</dbReference>
<dbReference type="GO" id="GO:0005737">
    <property type="term" value="C:cytoplasm"/>
    <property type="evidence" value="ECO:0007669"/>
    <property type="project" value="TreeGrafter"/>
</dbReference>
<evidence type="ECO:0000313" key="5">
    <source>
        <dbReference type="Proteomes" id="UP000053029"/>
    </source>
</evidence>
<dbReference type="Proteomes" id="UP000053029">
    <property type="component" value="Unassembled WGS sequence"/>
</dbReference>
<dbReference type="EMBL" id="KN846973">
    <property type="protein sequence ID" value="KIW78000.1"/>
    <property type="molecule type" value="Genomic_DNA"/>
</dbReference>
<evidence type="ECO:0000313" key="4">
    <source>
        <dbReference type="EMBL" id="KIW78000.1"/>
    </source>
</evidence>
<dbReference type="PRINTS" id="PR00081">
    <property type="entry name" value="GDHRDH"/>
</dbReference>
<dbReference type="InterPro" id="IPR020904">
    <property type="entry name" value="Sc_DH/Rdtase_CS"/>
</dbReference>
<dbReference type="HOGENOM" id="CLU_010194_13_2_1"/>
<dbReference type="SUPFAM" id="SSF51735">
    <property type="entry name" value="NAD(P)-binding Rossmann-fold domains"/>
    <property type="match status" value="1"/>
</dbReference>
<evidence type="ECO:0000256" key="2">
    <source>
        <dbReference type="ARBA" id="ARBA00022857"/>
    </source>
</evidence>
<dbReference type="RefSeq" id="XP_013281808.1">
    <property type="nucleotide sequence ID" value="XM_013426354.1"/>
</dbReference>
<proteinExistence type="inferred from homology"/>
<protein>
    <submittedName>
        <fullName evidence="4">Uncharacterized protein</fullName>
    </submittedName>
</protein>
<dbReference type="InterPro" id="IPR036291">
    <property type="entry name" value="NAD(P)-bd_dom_sf"/>
</dbReference>
<dbReference type="AlphaFoldDB" id="A0A0D2GHK0"/>
<organism evidence="4 5">
    <name type="scientific">Fonsecaea pedrosoi CBS 271.37</name>
    <dbReference type="NCBI Taxonomy" id="1442368"/>
    <lineage>
        <taxon>Eukaryota</taxon>
        <taxon>Fungi</taxon>
        <taxon>Dikarya</taxon>
        <taxon>Ascomycota</taxon>
        <taxon>Pezizomycotina</taxon>
        <taxon>Eurotiomycetes</taxon>
        <taxon>Chaetothyriomycetidae</taxon>
        <taxon>Chaetothyriales</taxon>
        <taxon>Herpotrichiellaceae</taxon>
        <taxon>Fonsecaea</taxon>
    </lineage>
</organism>
<dbReference type="STRING" id="1442368.A0A0D2GHK0"/>
<dbReference type="VEuPathDB" id="FungiDB:Z517_07833"/>
<dbReference type="Gene3D" id="3.40.50.720">
    <property type="entry name" value="NAD(P)-binding Rossmann-like Domain"/>
    <property type="match status" value="1"/>
</dbReference>
<comment type="similarity">
    <text evidence="1">Belongs to the short-chain dehydrogenases/reductases (SDR) family.</text>
</comment>
<dbReference type="InterPro" id="IPR002347">
    <property type="entry name" value="SDR_fam"/>
</dbReference>
<dbReference type="OrthoDB" id="37659at2759"/>
<reference evidence="4 5" key="1">
    <citation type="submission" date="2015-01" db="EMBL/GenBank/DDBJ databases">
        <title>The Genome Sequence of Fonsecaea pedrosoi CBS 271.37.</title>
        <authorList>
            <consortium name="The Broad Institute Genomics Platform"/>
            <person name="Cuomo C."/>
            <person name="de Hoog S."/>
            <person name="Gorbushina A."/>
            <person name="Stielow B."/>
            <person name="Teixiera M."/>
            <person name="Abouelleil A."/>
            <person name="Chapman S.B."/>
            <person name="Priest M."/>
            <person name="Young S.K."/>
            <person name="Wortman J."/>
            <person name="Nusbaum C."/>
            <person name="Birren B."/>
        </authorList>
    </citation>
    <scope>NUCLEOTIDE SEQUENCE [LARGE SCALE GENOMIC DNA]</scope>
    <source>
        <strain evidence="4 5">CBS 271.37</strain>
    </source>
</reference>
<dbReference type="GeneID" id="25307323"/>
<dbReference type="PANTHER" id="PTHR44229:SF4">
    <property type="entry name" value="15-HYDROXYPROSTAGLANDIN DEHYDROGENASE [NAD(+)]"/>
    <property type="match status" value="1"/>
</dbReference>
<evidence type="ECO:0000256" key="1">
    <source>
        <dbReference type="ARBA" id="ARBA00006484"/>
    </source>
</evidence>
<dbReference type="Pfam" id="PF00106">
    <property type="entry name" value="adh_short"/>
    <property type="match status" value="1"/>
</dbReference>
<dbReference type="PANTHER" id="PTHR44229">
    <property type="entry name" value="15-HYDROXYPROSTAGLANDIN DEHYDROGENASE [NAD(+)]"/>
    <property type="match status" value="1"/>
</dbReference>
<keyword evidence="3" id="KW-0560">Oxidoreductase</keyword>